<protein>
    <submittedName>
        <fullName evidence="1">Uncharacterized protein</fullName>
    </submittedName>
</protein>
<dbReference type="Proteomes" id="UP000076722">
    <property type="component" value="Unassembled WGS sequence"/>
</dbReference>
<keyword evidence="2" id="KW-1185">Reference proteome</keyword>
<proteinExistence type="predicted"/>
<accession>A0A164ML45</accession>
<evidence type="ECO:0000313" key="1">
    <source>
        <dbReference type="EMBL" id="KZS86816.1"/>
    </source>
</evidence>
<reference evidence="1 2" key="1">
    <citation type="journal article" date="2016" name="Mol. Biol. Evol.">
        <title>Comparative Genomics of Early-Diverging Mushroom-Forming Fungi Provides Insights into the Origins of Lignocellulose Decay Capabilities.</title>
        <authorList>
            <person name="Nagy L.G."/>
            <person name="Riley R."/>
            <person name="Tritt A."/>
            <person name="Adam C."/>
            <person name="Daum C."/>
            <person name="Floudas D."/>
            <person name="Sun H."/>
            <person name="Yadav J.S."/>
            <person name="Pangilinan J."/>
            <person name="Larsson K.H."/>
            <person name="Matsuura K."/>
            <person name="Barry K."/>
            <person name="Labutti K."/>
            <person name="Kuo R."/>
            <person name="Ohm R.A."/>
            <person name="Bhattacharya S.S."/>
            <person name="Shirouzu T."/>
            <person name="Yoshinaga Y."/>
            <person name="Martin F.M."/>
            <person name="Grigoriev I.V."/>
            <person name="Hibbett D.S."/>
        </authorList>
    </citation>
    <scope>NUCLEOTIDE SEQUENCE [LARGE SCALE GENOMIC DNA]</scope>
    <source>
        <strain evidence="1 2">HHB9708</strain>
    </source>
</reference>
<gene>
    <name evidence="1" type="ORF">SISNIDRAFT_471485</name>
</gene>
<dbReference type="EMBL" id="KV419467">
    <property type="protein sequence ID" value="KZS86816.1"/>
    <property type="molecule type" value="Genomic_DNA"/>
</dbReference>
<dbReference type="AlphaFoldDB" id="A0A164ML45"/>
<sequence>MEIWKNEEDGNDSPNIHKLKIGLYPCRYIQVEQENIWSSEVGRRQPEYVCDGKLDERRKTPGRNELHVQRRIKKAECEGFGDGGGGMPRLGFEGHKLKKVVPTIEDHDDPVTMQFTEKTMSARSSQIRETRYQAKMDEQRIEMSPLLLLG</sequence>
<name>A0A164ML45_9AGAM</name>
<organism evidence="1 2">
    <name type="scientific">Sistotremastrum niveocremeum HHB9708</name>
    <dbReference type="NCBI Taxonomy" id="1314777"/>
    <lineage>
        <taxon>Eukaryota</taxon>
        <taxon>Fungi</taxon>
        <taxon>Dikarya</taxon>
        <taxon>Basidiomycota</taxon>
        <taxon>Agaricomycotina</taxon>
        <taxon>Agaricomycetes</taxon>
        <taxon>Sistotremastrales</taxon>
        <taxon>Sistotremastraceae</taxon>
        <taxon>Sertulicium</taxon>
        <taxon>Sertulicium niveocremeum</taxon>
    </lineage>
</organism>
<evidence type="ECO:0000313" key="2">
    <source>
        <dbReference type="Proteomes" id="UP000076722"/>
    </source>
</evidence>